<dbReference type="PANTHER" id="PTHR31054">
    <property type="entry name" value="ZYGOTE ARREST PROTEIN 1-LIKE ISOFORM X1"/>
    <property type="match status" value="1"/>
</dbReference>
<organism evidence="2 3">
    <name type="scientific">Chelydra serpentina</name>
    <name type="common">Snapping turtle</name>
    <name type="synonym">Testudo serpentina</name>
    <dbReference type="NCBI Taxonomy" id="8475"/>
    <lineage>
        <taxon>Eukaryota</taxon>
        <taxon>Metazoa</taxon>
        <taxon>Chordata</taxon>
        <taxon>Craniata</taxon>
        <taxon>Vertebrata</taxon>
        <taxon>Euteleostomi</taxon>
        <taxon>Archelosauria</taxon>
        <taxon>Testudinata</taxon>
        <taxon>Testudines</taxon>
        <taxon>Cryptodira</taxon>
        <taxon>Durocryptodira</taxon>
        <taxon>Americhelydia</taxon>
        <taxon>Chelydroidea</taxon>
        <taxon>Chelydridae</taxon>
        <taxon>Chelydra</taxon>
    </lineage>
</organism>
<name>A0A8C3S8Y6_CHESE</name>
<dbReference type="Proteomes" id="UP000694403">
    <property type="component" value="Unplaced"/>
</dbReference>
<reference evidence="2" key="2">
    <citation type="submission" date="2025-09" db="UniProtKB">
        <authorList>
            <consortium name="Ensembl"/>
        </authorList>
    </citation>
    <scope>IDENTIFICATION</scope>
</reference>
<evidence type="ECO:0000313" key="3">
    <source>
        <dbReference type="Proteomes" id="UP000694403"/>
    </source>
</evidence>
<accession>A0A8C3S8Y6</accession>
<feature type="region of interest" description="Disordered" evidence="1">
    <location>
        <begin position="1"/>
        <end position="37"/>
    </location>
</feature>
<feature type="region of interest" description="Disordered" evidence="1">
    <location>
        <begin position="122"/>
        <end position="174"/>
    </location>
</feature>
<dbReference type="Ensembl" id="ENSCSRT00000010966.1">
    <property type="protein sequence ID" value="ENSCSRP00000010582.1"/>
    <property type="gene ID" value="ENSCSRG00000007895.1"/>
</dbReference>
<dbReference type="InterPro" id="IPR026775">
    <property type="entry name" value="Zar1"/>
</dbReference>
<proteinExistence type="predicted"/>
<reference evidence="2" key="1">
    <citation type="submission" date="2025-08" db="UniProtKB">
        <authorList>
            <consortium name="Ensembl"/>
        </authorList>
    </citation>
    <scope>IDENTIFICATION</scope>
</reference>
<keyword evidence="3" id="KW-1185">Reference proteome</keyword>
<dbReference type="PANTHER" id="PTHR31054:SF5">
    <property type="entry name" value="PROTEIN ZAR1-LIKE"/>
    <property type="match status" value="1"/>
</dbReference>
<evidence type="ECO:0000313" key="2">
    <source>
        <dbReference type="Ensembl" id="ENSCSRP00000010582.1"/>
    </source>
</evidence>
<feature type="compositionally biased region" description="Low complexity" evidence="1">
    <location>
        <begin position="122"/>
        <end position="133"/>
    </location>
</feature>
<dbReference type="AlphaFoldDB" id="A0A8C3S8Y6"/>
<dbReference type="GO" id="GO:0006412">
    <property type="term" value="P:translation"/>
    <property type="evidence" value="ECO:0007669"/>
    <property type="project" value="TreeGrafter"/>
</dbReference>
<protein>
    <submittedName>
        <fullName evidence="2">Uncharacterized protein</fullName>
    </submittedName>
</protein>
<dbReference type="GO" id="GO:0005737">
    <property type="term" value="C:cytoplasm"/>
    <property type="evidence" value="ECO:0007669"/>
    <property type="project" value="TreeGrafter"/>
</dbReference>
<evidence type="ECO:0000256" key="1">
    <source>
        <dbReference type="SAM" id="MobiDB-lite"/>
    </source>
</evidence>
<sequence>KLPLYSPGIALKGPKQKQPNWKQSKGSSPSLGVLTVPSPAATLEPTDYLERYKRALQSQVSPGLTLWLRKATTKEVGVQVNPQVDPRCSAHGGPTSHFSLAAPAVYSPGLDWRLFTLPEAAEPKAAQEAPPMALERKEGADGEQAAWQPEEEPGERNQGVDTAPTQQSQQEETEEQVMTEIFLFQFLEQKYGYFHCKDCKTRWESSYVWCISGGNNWVLYDIDLKRPRQELGGHCKSKRLSRDNTYRFKYIV</sequence>
<feature type="compositionally biased region" description="Polar residues" evidence="1">
    <location>
        <begin position="17"/>
        <end position="30"/>
    </location>
</feature>